<dbReference type="Proteomes" id="UP000663877">
    <property type="component" value="Unassembled WGS sequence"/>
</dbReference>
<accession>A0A814Q3S2</accession>
<dbReference type="OrthoDB" id="10053195at2759"/>
<dbReference type="EMBL" id="CAJNOM010000133">
    <property type="protein sequence ID" value="CAF1113875.1"/>
    <property type="molecule type" value="Genomic_DNA"/>
</dbReference>
<reference evidence="2" key="1">
    <citation type="submission" date="2021-02" db="EMBL/GenBank/DDBJ databases">
        <authorList>
            <person name="Nowell W R."/>
        </authorList>
    </citation>
    <scope>NUCLEOTIDE SEQUENCE</scope>
</reference>
<dbReference type="EMBL" id="CAJNOI010000069">
    <property type="protein sequence ID" value="CAF0995352.1"/>
    <property type="molecule type" value="Genomic_DNA"/>
</dbReference>
<comment type="caution">
    <text evidence="2">The sequence shown here is derived from an EMBL/GenBank/DDBJ whole genome shotgun (WGS) entry which is preliminary data.</text>
</comment>
<evidence type="ECO:0000313" key="1">
    <source>
        <dbReference type="EMBL" id="CAF0995352.1"/>
    </source>
</evidence>
<gene>
    <name evidence="1" type="ORF">BJG266_LOCUS15629</name>
    <name evidence="2" type="ORF">QVE165_LOCUS21006</name>
</gene>
<proteinExistence type="predicted"/>
<evidence type="ECO:0000313" key="2">
    <source>
        <dbReference type="EMBL" id="CAF1113875.1"/>
    </source>
</evidence>
<dbReference type="AlphaFoldDB" id="A0A814Q3S2"/>
<dbReference type="Gene3D" id="2.60.120.200">
    <property type="match status" value="1"/>
</dbReference>
<sequence length="92" mass="10182">MLYLSYTNGIRLFINGQFITSSLNTGTLYLYDLSTPQYITLDNVGSLWPASWITCASGSISYASGSFSGAIDEFPLYNRELDSQEICVFANL</sequence>
<dbReference type="InterPro" id="IPR013320">
    <property type="entry name" value="ConA-like_dom_sf"/>
</dbReference>
<dbReference type="Proteomes" id="UP000663832">
    <property type="component" value="Unassembled WGS sequence"/>
</dbReference>
<organism evidence="2 3">
    <name type="scientific">Adineta steineri</name>
    <dbReference type="NCBI Taxonomy" id="433720"/>
    <lineage>
        <taxon>Eukaryota</taxon>
        <taxon>Metazoa</taxon>
        <taxon>Spiralia</taxon>
        <taxon>Gnathifera</taxon>
        <taxon>Rotifera</taxon>
        <taxon>Eurotatoria</taxon>
        <taxon>Bdelloidea</taxon>
        <taxon>Adinetida</taxon>
        <taxon>Adinetidae</taxon>
        <taxon>Adineta</taxon>
    </lineage>
</organism>
<name>A0A814Q3S2_9BILA</name>
<protein>
    <submittedName>
        <fullName evidence="2">Uncharacterized protein</fullName>
    </submittedName>
</protein>
<evidence type="ECO:0000313" key="3">
    <source>
        <dbReference type="Proteomes" id="UP000663832"/>
    </source>
</evidence>
<dbReference type="SUPFAM" id="SSF49899">
    <property type="entry name" value="Concanavalin A-like lectins/glucanases"/>
    <property type="match status" value="1"/>
</dbReference>
<keyword evidence="3" id="KW-1185">Reference proteome</keyword>